<evidence type="ECO:0000256" key="6">
    <source>
        <dbReference type="SAM" id="Phobius"/>
    </source>
</evidence>
<reference evidence="8 9" key="1">
    <citation type="journal article" date="2018" name="Science">
        <title>The opium poppy genome and morphinan production.</title>
        <authorList>
            <person name="Guo L."/>
            <person name="Winzer T."/>
            <person name="Yang X."/>
            <person name="Li Y."/>
            <person name="Ning Z."/>
            <person name="He Z."/>
            <person name="Teodor R."/>
            <person name="Lu Y."/>
            <person name="Bowser T.A."/>
            <person name="Graham I.A."/>
            <person name="Ye K."/>
        </authorList>
    </citation>
    <scope>NUCLEOTIDE SEQUENCE [LARGE SCALE GENOMIC DNA]</scope>
    <source>
        <strain evidence="9">cv. HN1</strain>
        <tissue evidence="8">Leaves</tissue>
    </source>
</reference>
<evidence type="ECO:0000256" key="3">
    <source>
        <dbReference type="ARBA" id="ARBA00022692"/>
    </source>
</evidence>
<dbReference type="GO" id="GO:0016020">
    <property type="term" value="C:membrane"/>
    <property type="evidence" value="ECO:0007669"/>
    <property type="project" value="UniProtKB-SubCell"/>
</dbReference>
<feature type="transmembrane region" description="Helical" evidence="6">
    <location>
        <begin position="155"/>
        <end position="178"/>
    </location>
</feature>
<evidence type="ECO:0000256" key="5">
    <source>
        <dbReference type="ARBA" id="ARBA00023136"/>
    </source>
</evidence>
<organism evidence="8 9">
    <name type="scientific">Papaver somniferum</name>
    <name type="common">Opium poppy</name>
    <dbReference type="NCBI Taxonomy" id="3469"/>
    <lineage>
        <taxon>Eukaryota</taxon>
        <taxon>Viridiplantae</taxon>
        <taxon>Streptophyta</taxon>
        <taxon>Embryophyta</taxon>
        <taxon>Tracheophyta</taxon>
        <taxon>Spermatophyta</taxon>
        <taxon>Magnoliopsida</taxon>
        <taxon>Ranunculales</taxon>
        <taxon>Papaveraceae</taxon>
        <taxon>Papaveroideae</taxon>
        <taxon>Papaver</taxon>
    </lineage>
</organism>
<dbReference type="InterPro" id="IPR058533">
    <property type="entry name" value="Cation_efflux_TM"/>
</dbReference>
<feature type="transmembrane region" description="Helical" evidence="6">
    <location>
        <begin position="56"/>
        <end position="77"/>
    </location>
</feature>
<dbReference type="PANTHER" id="PTHR43840:SF13">
    <property type="entry name" value="CATION EFFLUX PROTEIN CYTOPLASMIC DOMAIN-CONTAINING PROTEIN"/>
    <property type="match status" value="1"/>
</dbReference>
<dbReference type="Proteomes" id="UP000316621">
    <property type="component" value="Chromosome 4"/>
</dbReference>
<feature type="transmembrane region" description="Helical" evidence="6">
    <location>
        <begin position="6"/>
        <end position="36"/>
    </location>
</feature>
<dbReference type="SUPFAM" id="SSF161111">
    <property type="entry name" value="Cation efflux protein transmembrane domain-like"/>
    <property type="match status" value="1"/>
</dbReference>
<dbReference type="Gene3D" id="1.20.1510.10">
    <property type="entry name" value="Cation efflux protein transmembrane domain"/>
    <property type="match status" value="1"/>
</dbReference>
<evidence type="ECO:0000256" key="4">
    <source>
        <dbReference type="ARBA" id="ARBA00022989"/>
    </source>
</evidence>
<dbReference type="InterPro" id="IPR027469">
    <property type="entry name" value="Cation_efflux_TMD_sf"/>
</dbReference>
<accession>A0A4Y7JEI7</accession>
<feature type="transmembrane region" description="Helical" evidence="6">
    <location>
        <begin position="89"/>
        <end position="109"/>
    </location>
</feature>
<feature type="domain" description="Cation efflux protein transmembrane" evidence="7">
    <location>
        <begin position="6"/>
        <end position="177"/>
    </location>
</feature>
<keyword evidence="2" id="KW-0813">Transport</keyword>
<dbReference type="STRING" id="3469.A0A4Y7JEI7"/>
<feature type="transmembrane region" description="Helical" evidence="6">
    <location>
        <begin position="129"/>
        <end position="149"/>
    </location>
</feature>
<sequence>MSESPIFAAVWSGSIAVTASTFDSLLDLISGAVLYFSHFYMKREDSVKYPIGKSRVGPVGLTISATMMATLGKKLLLNEEPLKMDWSQLVWLYSIMLSASAVKLSLWFYCRSSPSEIVRACAKDHYFDVMTNIIGLIAAVLGDRFYWWIDPVGAIILAIYTISIWSGVVMENAVSLIGQSAAPDVLEKLTNLATGHHHLIKRVERIQAYTIGGLFVEVDIELLEDLPLEVGRDIGLSLQVEIEKLTEVERAFVRTLIFRTEPAGTSTSISCALQRD</sequence>
<keyword evidence="5 6" id="KW-0472">Membrane</keyword>
<proteinExistence type="predicted"/>
<gene>
    <name evidence="8" type="ORF">C5167_005710</name>
</gene>
<dbReference type="AlphaFoldDB" id="A0A4Y7JEI7"/>
<comment type="subcellular location">
    <subcellularLocation>
        <location evidence="1">Membrane</location>
        <topology evidence="1">Multi-pass membrane protein</topology>
    </subcellularLocation>
</comment>
<keyword evidence="9" id="KW-1185">Reference proteome</keyword>
<name>A0A4Y7JEI7_PAPSO</name>
<evidence type="ECO:0000313" key="9">
    <source>
        <dbReference type="Proteomes" id="UP000316621"/>
    </source>
</evidence>
<dbReference type="GO" id="GO:0005384">
    <property type="term" value="F:manganese ion transmembrane transporter activity"/>
    <property type="evidence" value="ECO:0007669"/>
    <property type="project" value="TreeGrafter"/>
</dbReference>
<evidence type="ECO:0000256" key="2">
    <source>
        <dbReference type="ARBA" id="ARBA00022448"/>
    </source>
</evidence>
<protein>
    <recommendedName>
        <fullName evidence="7">Cation efflux protein transmembrane domain-containing protein</fullName>
    </recommendedName>
</protein>
<dbReference type="InterPro" id="IPR050291">
    <property type="entry name" value="CDF_Transporter"/>
</dbReference>
<evidence type="ECO:0000259" key="7">
    <source>
        <dbReference type="Pfam" id="PF01545"/>
    </source>
</evidence>
<dbReference type="PANTHER" id="PTHR43840">
    <property type="entry name" value="MITOCHONDRIAL METAL TRANSPORTER 1-RELATED"/>
    <property type="match status" value="1"/>
</dbReference>
<evidence type="ECO:0000313" key="8">
    <source>
        <dbReference type="EMBL" id="RZC58410.1"/>
    </source>
</evidence>
<dbReference type="Gramene" id="RZC58410">
    <property type="protein sequence ID" value="RZC58410"/>
    <property type="gene ID" value="C5167_005710"/>
</dbReference>
<keyword evidence="4 6" id="KW-1133">Transmembrane helix</keyword>
<dbReference type="EMBL" id="CM010718">
    <property type="protein sequence ID" value="RZC58410.1"/>
    <property type="molecule type" value="Genomic_DNA"/>
</dbReference>
<dbReference type="Pfam" id="PF01545">
    <property type="entry name" value="Cation_efflux"/>
    <property type="match status" value="1"/>
</dbReference>
<evidence type="ECO:0000256" key="1">
    <source>
        <dbReference type="ARBA" id="ARBA00004141"/>
    </source>
</evidence>
<keyword evidence="3 6" id="KW-0812">Transmembrane</keyword>